<name>A0A4S8KR61_DENBC</name>
<dbReference type="Proteomes" id="UP000297245">
    <property type="component" value="Unassembled WGS sequence"/>
</dbReference>
<accession>A0A4S8KR61</accession>
<dbReference type="SUPFAM" id="SSF50630">
    <property type="entry name" value="Acid proteases"/>
    <property type="match status" value="1"/>
</dbReference>
<dbReference type="GO" id="GO:0004190">
    <property type="term" value="F:aspartic-type endopeptidase activity"/>
    <property type="evidence" value="ECO:0007669"/>
    <property type="project" value="UniProtKB-KW"/>
</dbReference>
<gene>
    <name evidence="2" type="ORF">K435DRAFT_811723</name>
</gene>
<dbReference type="EMBL" id="ML180234">
    <property type="protein sequence ID" value="THU78232.1"/>
    <property type="molecule type" value="Genomic_DNA"/>
</dbReference>
<evidence type="ECO:0000313" key="3">
    <source>
        <dbReference type="Proteomes" id="UP000297245"/>
    </source>
</evidence>
<proteinExistence type="predicted"/>
<protein>
    <recommendedName>
        <fullName evidence="4">Peptidase A2 domain-containing protein</fullName>
    </recommendedName>
</protein>
<sequence>MYFLGSKATETTATVNGFEDAVRVIIDSGSDITLISQDALAALGPVKIAVEAYVVKDMSTPLILGNDFATQYSLSILRDDATLQILTHPATAEASDTQRRSQGITTGGHTTGKFMFGTSYC</sequence>
<keyword evidence="1" id="KW-0645">Protease</keyword>
<organism evidence="2 3">
    <name type="scientific">Dendrothele bispora (strain CBS 962.96)</name>
    <dbReference type="NCBI Taxonomy" id="1314807"/>
    <lineage>
        <taxon>Eukaryota</taxon>
        <taxon>Fungi</taxon>
        <taxon>Dikarya</taxon>
        <taxon>Basidiomycota</taxon>
        <taxon>Agaricomycotina</taxon>
        <taxon>Agaricomycetes</taxon>
        <taxon>Agaricomycetidae</taxon>
        <taxon>Agaricales</taxon>
        <taxon>Agaricales incertae sedis</taxon>
        <taxon>Dendrothele</taxon>
    </lineage>
</organism>
<dbReference type="PROSITE" id="PS00141">
    <property type="entry name" value="ASP_PROTEASE"/>
    <property type="match status" value="1"/>
</dbReference>
<keyword evidence="1" id="KW-0064">Aspartyl protease</keyword>
<evidence type="ECO:0000256" key="1">
    <source>
        <dbReference type="ARBA" id="ARBA00022750"/>
    </source>
</evidence>
<dbReference type="AlphaFoldDB" id="A0A4S8KR61"/>
<dbReference type="CDD" id="cd00303">
    <property type="entry name" value="retropepsin_like"/>
    <property type="match status" value="1"/>
</dbReference>
<dbReference type="GO" id="GO:0006508">
    <property type="term" value="P:proteolysis"/>
    <property type="evidence" value="ECO:0007669"/>
    <property type="project" value="InterPro"/>
</dbReference>
<reference evidence="2 3" key="1">
    <citation type="journal article" date="2019" name="Nat. Ecol. Evol.">
        <title>Megaphylogeny resolves global patterns of mushroom evolution.</title>
        <authorList>
            <person name="Varga T."/>
            <person name="Krizsan K."/>
            <person name="Foldi C."/>
            <person name="Dima B."/>
            <person name="Sanchez-Garcia M."/>
            <person name="Sanchez-Ramirez S."/>
            <person name="Szollosi G.J."/>
            <person name="Szarkandi J.G."/>
            <person name="Papp V."/>
            <person name="Albert L."/>
            <person name="Andreopoulos W."/>
            <person name="Angelini C."/>
            <person name="Antonin V."/>
            <person name="Barry K.W."/>
            <person name="Bougher N.L."/>
            <person name="Buchanan P."/>
            <person name="Buyck B."/>
            <person name="Bense V."/>
            <person name="Catcheside P."/>
            <person name="Chovatia M."/>
            <person name="Cooper J."/>
            <person name="Damon W."/>
            <person name="Desjardin D."/>
            <person name="Finy P."/>
            <person name="Geml J."/>
            <person name="Haridas S."/>
            <person name="Hughes K."/>
            <person name="Justo A."/>
            <person name="Karasinski D."/>
            <person name="Kautmanova I."/>
            <person name="Kiss B."/>
            <person name="Kocsube S."/>
            <person name="Kotiranta H."/>
            <person name="LaButti K.M."/>
            <person name="Lechner B.E."/>
            <person name="Liimatainen K."/>
            <person name="Lipzen A."/>
            <person name="Lukacs Z."/>
            <person name="Mihaltcheva S."/>
            <person name="Morgado L.N."/>
            <person name="Niskanen T."/>
            <person name="Noordeloos M.E."/>
            <person name="Ohm R.A."/>
            <person name="Ortiz-Santana B."/>
            <person name="Ovrebo C."/>
            <person name="Racz N."/>
            <person name="Riley R."/>
            <person name="Savchenko A."/>
            <person name="Shiryaev A."/>
            <person name="Soop K."/>
            <person name="Spirin V."/>
            <person name="Szebenyi C."/>
            <person name="Tomsovsky M."/>
            <person name="Tulloss R.E."/>
            <person name="Uehling J."/>
            <person name="Grigoriev I.V."/>
            <person name="Vagvolgyi C."/>
            <person name="Papp T."/>
            <person name="Martin F.M."/>
            <person name="Miettinen O."/>
            <person name="Hibbett D.S."/>
            <person name="Nagy L.G."/>
        </authorList>
    </citation>
    <scope>NUCLEOTIDE SEQUENCE [LARGE SCALE GENOMIC DNA]</scope>
    <source>
        <strain evidence="2 3">CBS 962.96</strain>
    </source>
</reference>
<dbReference type="InterPro" id="IPR021109">
    <property type="entry name" value="Peptidase_aspartic_dom_sf"/>
</dbReference>
<dbReference type="InterPro" id="IPR001969">
    <property type="entry name" value="Aspartic_peptidase_AS"/>
</dbReference>
<keyword evidence="1" id="KW-0378">Hydrolase</keyword>
<keyword evidence="3" id="KW-1185">Reference proteome</keyword>
<dbReference type="OrthoDB" id="3068303at2759"/>
<evidence type="ECO:0000313" key="2">
    <source>
        <dbReference type="EMBL" id="THU78232.1"/>
    </source>
</evidence>
<evidence type="ECO:0008006" key="4">
    <source>
        <dbReference type="Google" id="ProtNLM"/>
    </source>
</evidence>